<keyword evidence="3 7" id="KW-0813">Transport</keyword>
<dbReference type="Proteomes" id="UP000091857">
    <property type="component" value="Chromosome 9"/>
</dbReference>
<dbReference type="InterPro" id="IPR005828">
    <property type="entry name" value="MFS_sugar_transport-like"/>
</dbReference>
<dbReference type="PROSITE" id="PS00217">
    <property type="entry name" value="SUGAR_TRANSPORT_2"/>
    <property type="match status" value="1"/>
</dbReference>
<gene>
    <name evidence="10" type="ORF">MANES_09G075200v8</name>
</gene>
<dbReference type="NCBIfam" id="TIGR00879">
    <property type="entry name" value="SP"/>
    <property type="match status" value="1"/>
</dbReference>
<dbReference type="InterPro" id="IPR005829">
    <property type="entry name" value="Sugar_transporter_CS"/>
</dbReference>
<evidence type="ECO:0000259" key="9">
    <source>
        <dbReference type="PROSITE" id="PS50850"/>
    </source>
</evidence>
<name>A0A2C9V8P5_MANES</name>
<keyword evidence="11" id="KW-1185">Reference proteome</keyword>
<feature type="transmembrane region" description="Helical" evidence="8">
    <location>
        <begin position="491"/>
        <end position="512"/>
    </location>
</feature>
<dbReference type="EMBL" id="CM004395">
    <property type="protein sequence ID" value="OAY41111.1"/>
    <property type="molecule type" value="Genomic_DNA"/>
</dbReference>
<evidence type="ECO:0000256" key="2">
    <source>
        <dbReference type="ARBA" id="ARBA00010992"/>
    </source>
</evidence>
<dbReference type="GO" id="GO:0055085">
    <property type="term" value="P:transmembrane transport"/>
    <property type="evidence" value="ECO:0000318"/>
    <property type="project" value="GO_Central"/>
</dbReference>
<feature type="transmembrane region" description="Helical" evidence="8">
    <location>
        <begin position="157"/>
        <end position="179"/>
    </location>
</feature>
<dbReference type="InterPro" id="IPR003663">
    <property type="entry name" value="Sugar/inositol_transpt"/>
</dbReference>
<evidence type="ECO:0000256" key="4">
    <source>
        <dbReference type="ARBA" id="ARBA00022692"/>
    </source>
</evidence>
<dbReference type="Gene3D" id="1.20.1250.20">
    <property type="entry name" value="MFS general substrate transporter like domains"/>
    <property type="match status" value="2"/>
</dbReference>
<dbReference type="GO" id="GO:0015798">
    <property type="term" value="P:myo-inositol transport"/>
    <property type="evidence" value="ECO:0000318"/>
    <property type="project" value="GO_Central"/>
</dbReference>
<dbReference type="CDD" id="cd17360">
    <property type="entry name" value="MFS_HMIT_like"/>
    <property type="match status" value="1"/>
</dbReference>
<feature type="transmembrane region" description="Helical" evidence="8">
    <location>
        <begin position="123"/>
        <end position="145"/>
    </location>
</feature>
<dbReference type="FunFam" id="1.20.1250.20:FF:000121">
    <property type="entry name" value="Probable inositol transporter 2"/>
    <property type="match status" value="1"/>
</dbReference>
<evidence type="ECO:0000256" key="1">
    <source>
        <dbReference type="ARBA" id="ARBA00004141"/>
    </source>
</evidence>
<feature type="transmembrane region" description="Helical" evidence="8">
    <location>
        <begin position="67"/>
        <end position="87"/>
    </location>
</feature>
<comment type="subcellular location">
    <subcellularLocation>
        <location evidence="1">Membrane</location>
        <topology evidence="1">Multi-pass membrane protein</topology>
    </subcellularLocation>
</comment>
<dbReference type="InterPro" id="IPR036259">
    <property type="entry name" value="MFS_trans_sf"/>
</dbReference>
<dbReference type="InterPro" id="IPR020846">
    <property type="entry name" value="MFS_dom"/>
</dbReference>
<keyword evidence="4 8" id="KW-0812">Transmembrane</keyword>
<comment type="caution">
    <text evidence="10">The sequence shown here is derived from an EMBL/GenBank/DDBJ whole genome shotgun (WGS) entry which is preliminary data.</text>
</comment>
<feature type="transmembrane region" description="Helical" evidence="8">
    <location>
        <begin position="185"/>
        <end position="207"/>
    </location>
</feature>
<feature type="domain" description="Major facilitator superfamily (MFS) profile" evidence="9">
    <location>
        <begin position="30"/>
        <end position="546"/>
    </location>
</feature>
<feature type="transmembrane region" description="Helical" evidence="8">
    <location>
        <begin position="453"/>
        <end position="479"/>
    </location>
</feature>
<evidence type="ECO:0000256" key="8">
    <source>
        <dbReference type="SAM" id="Phobius"/>
    </source>
</evidence>
<reference evidence="11" key="1">
    <citation type="journal article" date="2016" name="Nat. Biotechnol.">
        <title>Sequencing wild and cultivated cassava and related species reveals extensive interspecific hybridization and genetic diversity.</title>
        <authorList>
            <person name="Bredeson J.V."/>
            <person name="Lyons J.B."/>
            <person name="Prochnik S.E."/>
            <person name="Wu G.A."/>
            <person name="Ha C.M."/>
            <person name="Edsinger-Gonzales E."/>
            <person name="Grimwood J."/>
            <person name="Schmutz J."/>
            <person name="Rabbi I.Y."/>
            <person name="Egesi C."/>
            <person name="Nauluvula P."/>
            <person name="Lebot V."/>
            <person name="Ndunguru J."/>
            <person name="Mkamilo G."/>
            <person name="Bart R.S."/>
            <person name="Setter T.L."/>
            <person name="Gleadow R.M."/>
            <person name="Kulakow P."/>
            <person name="Ferguson M.E."/>
            <person name="Rounsley S."/>
            <person name="Rokhsar D.S."/>
        </authorList>
    </citation>
    <scope>NUCLEOTIDE SEQUENCE [LARGE SCALE GENOMIC DNA]</scope>
    <source>
        <strain evidence="11">cv. AM560-2</strain>
    </source>
</reference>
<dbReference type="PANTHER" id="PTHR48020">
    <property type="entry name" value="PROTON MYO-INOSITOL COTRANSPORTER"/>
    <property type="match status" value="1"/>
</dbReference>
<dbReference type="Pfam" id="PF00083">
    <property type="entry name" value="Sugar_tr"/>
    <property type="match status" value="2"/>
</dbReference>
<dbReference type="PROSITE" id="PS00216">
    <property type="entry name" value="SUGAR_TRANSPORT_1"/>
    <property type="match status" value="1"/>
</dbReference>
<dbReference type="Gramene" id="Manes.09G075200.1.v8.1">
    <property type="protein sequence ID" value="Manes.09G075200.1.v8.1.CDS"/>
    <property type="gene ID" value="Manes.09G075200.v8.1"/>
</dbReference>
<proteinExistence type="inferred from homology"/>
<dbReference type="GO" id="GO:0016020">
    <property type="term" value="C:membrane"/>
    <property type="evidence" value="ECO:0000318"/>
    <property type="project" value="GO_Central"/>
</dbReference>
<sequence>MVEGGIVSGNEADFTECWKVTWRTPYIMRLALSASLGGLLFGYDTGVISGALLYIKEDFDDVDKSTILQEIIVSMCVGGAIIGAAFGGYFNDRFGRKKTILGSDSVFIIGAIIMAVAPAPWVIIVGRVLVGLGVGMASVSAPLYISESSPAKIRGALVSVNGFLLTGGQFLSYLVNLAFTKVHGTWRWMLGVAGVPALLQLLLMLWLPESPRWLYRENMVDEARAILEKIYPAEEVEQELHCLKESIEFEKEMDASTGKDMISKVKSAFSDTVVRRGLYAGVTVQVAQQFVGINTVMYYAPTIVQFAGFASKSVALALSLVTTGLNAFGSIMSMLFVDRYGRRRLMIISMLGIITFLVALAVVFQQASTHAPATSLVDSESFSGNSTCPSYLSSFKTTTKWSCMNCLKAKCAFCADAANQLHPGACLASSKDIQRECQAQHRVWFKEGCPSKIGFLAVIILGLYILSYSPGMGTAPWIVNSEIYPLRYRGIGGGIAAVANWVSNLIVSLTFLSMTETFSVAGAFLFFAGVSVLGLIAIYCLVPETKGLQFEEVEKMLKVGFRPSIFKGKSKVEESAKA</sequence>
<dbReference type="GO" id="GO:0005366">
    <property type="term" value="F:myo-inositol:proton symporter activity"/>
    <property type="evidence" value="ECO:0000318"/>
    <property type="project" value="GO_Central"/>
</dbReference>
<accession>A0A2C9V8P5</accession>
<keyword evidence="6 8" id="KW-0472">Membrane</keyword>
<evidence type="ECO:0000256" key="7">
    <source>
        <dbReference type="RuleBase" id="RU003346"/>
    </source>
</evidence>
<comment type="similarity">
    <text evidence="2 7">Belongs to the major facilitator superfamily. Sugar transporter (TC 2.A.1.1) family.</text>
</comment>
<dbReference type="InterPro" id="IPR050814">
    <property type="entry name" value="Myo-inositol_Transporter"/>
</dbReference>
<feature type="transmembrane region" description="Helical" evidence="8">
    <location>
        <begin position="30"/>
        <end position="55"/>
    </location>
</feature>
<dbReference type="SUPFAM" id="SSF103473">
    <property type="entry name" value="MFS general substrate transporter"/>
    <property type="match status" value="1"/>
</dbReference>
<evidence type="ECO:0000256" key="6">
    <source>
        <dbReference type="ARBA" id="ARBA00023136"/>
    </source>
</evidence>
<evidence type="ECO:0000313" key="11">
    <source>
        <dbReference type="Proteomes" id="UP000091857"/>
    </source>
</evidence>
<protein>
    <recommendedName>
        <fullName evidence="9">Major facilitator superfamily (MFS) profile domain-containing protein</fullName>
    </recommendedName>
</protein>
<dbReference type="AlphaFoldDB" id="A0A2C9V8P5"/>
<feature type="transmembrane region" description="Helical" evidence="8">
    <location>
        <begin position="99"/>
        <end position="117"/>
    </location>
</feature>
<dbReference type="PANTHER" id="PTHR48020:SF47">
    <property type="entry name" value="MAJOR FACILITATOR SUPERFAMILY (MFS) PROFILE DOMAIN-CONTAINING PROTEIN"/>
    <property type="match status" value="1"/>
</dbReference>
<organism evidence="10 11">
    <name type="scientific">Manihot esculenta</name>
    <name type="common">Cassava</name>
    <name type="synonym">Jatropha manihot</name>
    <dbReference type="NCBI Taxonomy" id="3983"/>
    <lineage>
        <taxon>Eukaryota</taxon>
        <taxon>Viridiplantae</taxon>
        <taxon>Streptophyta</taxon>
        <taxon>Embryophyta</taxon>
        <taxon>Tracheophyta</taxon>
        <taxon>Spermatophyta</taxon>
        <taxon>Magnoliopsida</taxon>
        <taxon>eudicotyledons</taxon>
        <taxon>Gunneridae</taxon>
        <taxon>Pentapetalae</taxon>
        <taxon>rosids</taxon>
        <taxon>fabids</taxon>
        <taxon>Malpighiales</taxon>
        <taxon>Euphorbiaceae</taxon>
        <taxon>Crotonoideae</taxon>
        <taxon>Manihoteae</taxon>
        <taxon>Manihot</taxon>
    </lineage>
</organism>
<keyword evidence="5 8" id="KW-1133">Transmembrane helix</keyword>
<evidence type="ECO:0000313" key="10">
    <source>
        <dbReference type="EMBL" id="OAY41111.1"/>
    </source>
</evidence>
<dbReference type="OrthoDB" id="6339427at2759"/>
<feature type="transmembrane region" description="Helical" evidence="8">
    <location>
        <begin position="278"/>
        <end position="301"/>
    </location>
</feature>
<feature type="transmembrane region" description="Helical" evidence="8">
    <location>
        <begin position="344"/>
        <end position="364"/>
    </location>
</feature>
<dbReference type="PROSITE" id="PS50850">
    <property type="entry name" value="MFS"/>
    <property type="match status" value="1"/>
</dbReference>
<evidence type="ECO:0000256" key="5">
    <source>
        <dbReference type="ARBA" id="ARBA00022989"/>
    </source>
</evidence>
<feature type="transmembrane region" description="Helical" evidence="8">
    <location>
        <begin position="518"/>
        <end position="542"/>
    </location>
</feature>
<evidence type="ECO:0000256" key="3">
    <source>
        <dbReference type="ARBA" id="ARBA00022448"/>
    </source>
</evidence>
<dbReference type="PRINTS" id="PR00171">
    <property type="entry name" value="SUGRTRNSPORT"/>
</dbReference>
<feature type="transmembrane region" description="Helical" evidence="8">
    <location>
        <begin position="313"/>
        <end position="337"/>
    </location>
</feature>
<dbReference type="OMA" id="PYIASAC"/>
<dbReference type="FunFam" id="1.20.1250.20:FF:001679">
    <property type="entry name" value="Predicted protein"/>
    <property type="match status" value="1"/>
</dbReference>